<keyword evidence="5 7" id="KW-0413">Isomerase</keyword>
<name>A0ABS3LUS4_9PROT</name>
<accession>A0ABS3LUS4</accession>
<feature type="compositionally biased region" description="Basic and acidic residues" evidence="8">
    <location>
        <begin position="289"/>
        <end position="302"/>
    </location>
</feature>
<dbReference type="InterPro" id="IPR018187">
    <property type="entry name" value="Asp/Glu_racemase_AS_1"/>
</dbReference>
<dbReference type="PROSITE" id="PS00923">
    <property type="entry name" value="ASP_GLU_RACEMASE_1"/>
    <property type="match status" value="1"/>
</dbReference>
<dbReference type="InterPro" id="IPR004391">
    <property type="entry name" value="Glu_race"/>
</dbReference>
<evidence type="ECO:0000256" key="3">
    <source>
        <dbReference type="ARBA" id="ARBA00022960"/>
    </source>
</evidence>
<dbReference type="SUPFAM" id="SSF53681">
    <property type="entry name" value="Aspartate/glutamate racemase"/>
    <property type="match status" value="2"/>
</dbReference>
<dbReference type="InterPro" id="IPR001920">
    <property type="entry name" value="Asp/Glu_race"/>
</dbReference>
<evidence type="ECO:0000256" key="4">
    <source>
        <dbReference type="ARBA" id="ARBA00022984"/>
    </source>
</evidence>
<keyword evidence="3 7" id="KW-0133">Cell shape</keyword>
<comment type="catalytic activity">
    <reaction evidence="1 7">
        <text>L-glutamate = D-glutamate</text>
        <dbReference type="Rhea" id="RHEA:12813"/>
        <dbReference type="ChEBI" id="CHEBI:29985"/>
        <dbReference type="ChEBI" id="CHEBI:29986"/>
        <dbReference type="EC" id="5.1.1.3"/>
    </reaction>
</comment>
<evidence type="ECO:0000256" key="7">
    <source>
        <dbReference type="HAMAP-Rule" id="MF_00258"/>
    </source>
</evidence>
<reference evidence="9 10" key="1">
    <citation type="submission" date="2021-03" db="EMBL/GenBank/DDBJ databases">
        <title>The complete genome sequence of Acetobacter sacchari TBRC 11175.</title>
        <authorList>
            <person name="Charoenyingcharoen P."/>
            <person name="Yukphan P."/>
        </authorList>
    </citation>
    <scope>NUCLEOTIDE SEQUENCE [LARGE SCALE GENOMIC DNA]</scope>
    <source>
        <strain evidence="9 10">TBRC 11175</strain>
    </source>
</reference>
<dbReference type="PANTHER" id="PTHR21198">
    <property type="entry name" value="GLUTAMATE RACEMASE"/>
    <property type="match status" value="1"/>
</dbReference>
<dbReference type="InterPro" id="IPR015942">
    <property type="entry name" value="Asp/Glu/hydantoin_racemase"/>
</dbReference>
<feature type="binding site" evidence="7">
    <location>
        <begin position="201"/>
        <end position="202"/>
    </location>
    <ligand>
        <name>substrate</name>
    </ligand>
</feature>
<comment type="pathway">
    <text evidence="7">Cell wall biogenesis; peptidoglycan biosynthesis.</text>
</comment>
<feature type="binding site" evidence="7">
    <location>
        <begin position="21"/>
        <end position="22"/>
    </location>
    <ligand>
        <name>substrate</name>
    </ligand>
</feature>
<dbReference type="EMBL" id="JAFVMF010000007">
    <property type="protein sequence ID" value="MBO1359643.1"/>
    <property type="molecule type" value="Genomic_DNA"/>
</dbReference>
<comment type="caution">
    <text evidence="9">The sequence shown here is derived from an EMBL/GenBank/DDBJ whole genome shotgun (WGS) entry which is preliminary data.</text>
</comment>
<organism evidence="9 10">
    <name type="scientific">Acetobacter sacchari</name>
    <dbReference type="NCBI Taxonomy" id="2661687"/>
    <lineage>
        <taxon>Bacteria</taxon>
        <taxon>Pseudomonadati</taxon>
        <taxon>Pseudomonadota</taxon>
        <taxon>Alphaproteobacteria</taxon>
        <taxon>Acetobacterales</taxon>
        <taxon>Acetobacteraceae</taxon>
        <taxon>Acetobacter</taxon>
    </lineage>
</organism>
<gene>
    <name evidence="7" type="primary">murI</name>
    <name evidence="9" type="ORF">J2D73_07525</name>
</gene>
<feature type="active site" description="Proton donor/acceptor" evidence="7">
    <location>
        <position position="85"/>
    </location>
</feature>
<evidence type="ECO:0000256" key="6">
    <source>
        <dbReference type="ARBA" id="ARBA00023316"/>
    </source>
</evidence>
<evidence type="ECO:0000313" key="10">
    <source>
        <dbReference type="Proteomes" id="UP000664771"/>
    </source>
</evidence>
<proteinExistence type="inferred from homology"/>
<keyword evidence="10" id="KW-1185">Reference proteome</keyword>
<comment type="similarity">
    <text evidence="7">Belongs to the aspartate/glutamate racemases family.</text>
</comment>
<dbReference type="Gene3D" id="3.40.50.1860">
    <property type="match status" value="2"/>
</dbReference>
<evidence type="ECO:0000313" key="9">
    <source>
        <dbReference type="EMBL" id="MBO1359643.1"/>
    </source>
</evidence>
<feature type="active site" description="Proton donor/acceptor" evidence="7">
    <location>
        <position position="200"/>
    </location>
</feature>
<evidence type="ECO:0000256" key="5">
    <source>
        <dbReference type="ARBA" id="ARBA00023235"/>
    </source>
</evidence>
<dbReference type="RefSeq" id="WP_207880993.1">
    <property type="nucleotide sequence ID" value="NZ_JAFVMF010000007.1"/>
</dbReference>
<comment type="function">
    <text evidence="7">Provides the (R)-glutamate required for cell wall biosynthesis.</text>
</comment>
<evidence type="ECO:0000256" key="2">
    <source>
        <dbReference type="ARBA" id="ARBA00013090"/>
    </source>
</evidence>
<feature type="binding site" evidence="7">
    <location>
        <begin position="86"/>
        <end position="87"/>
    </location>
    <ligand>
        <name>substrate</name>
    </ligand>
</feature>
<dbReference type="Proteomes" id="UP000664771">
    <property type="component" value="Unassembled WGS sequence"/>
</dbReference>
<dbReference type="PANTHER" id="PTHR21198:SF3">
    <property type="entry name" value="GLUTAMATE RACEMASE"/>
    <property type="match status" value="1"/>
</dbReference>
<evidence type="ECO:0000256" key="8">
    <source>
        <dbReference type="SAM" id="MobiDB-lite"/>
    </source>
</evidence>
<dbReference type="HAMAP" id="MF_00258">
    <property type="entry name" value="Glu_racemase"/>
    <property type="match status" value="1"/>
</dbReference>
<sequence length="308" mass="33281">MDEPSISLPDDFSRFRVLAFDSGIGGLGIVAALRHRLPGARIDYLADNALFPYGEQEDETLIRHIVALLSDAVRRLNPDVVVVACNTASTLALASLRAACPTIPFVGCVPPIRWAARLSQTRVIGLLATRATVRRPYVAALREQYAPDCVLIAHGARHLADMAERTFRGEAADPAVIARELRGLFEQQNGDRIDAVGIGCTHYTFLLDALRQAAPPEVTWLDPADAVARRTATVLTTECRSDGAKPEGGAEDVGGTGRAWFTAQPERPSSLTRGLASCGYAAVEIWPARDTRVRSEKTESESRPNGIV</sequence>
<feature type="region of interest" description="Disordered" evidence="8">
    <location>
        <begin position="289"/>
        <end position="308"/>
    </location>
</feature>
<evidence type="ECO:0000256" key="1">
    <source>
        <dbReference type="ARBA" id="ARBA00001602"/>
    </source>
</evidence>
<feature type="binding site" evidence="7">
    <location>
        <begin position="53"/>
        <end position="54"/>
    </location>
    <ligand>
        <name>substrate</name>
    </ligand>
</feature>
<keyword evidence="6 7" id="KW-0961">Cell wall biogenesis/degradation</keyword>
<keyword evidence="4 7" id="KW-0573">Peptidoglycan synthesis</keyword>
<dbReference type="Pfam" id="PF01177">
    <property type="entry name" value="Asp_Glu_race"/>
    <property type="match status" value="1"/>
</dbReference>
<protein>
    <recommendedName>
        <fullName evidence="2 7">Glutamate racemase</fullName>
        <ecNumber evidence="2 7">5.1.1.3</ecNumber>
    </recommendedName>
</protein>
<dbReference type="EC" id="5.1.1.3" evidence="2 7"/>